<keyword evidence="3" id="KW-1185">Reference proteome</keyword>
<dbReference type="RefSeq" id="WP_190433277.1">
    <property type="nucleotide sequence ID" value="NZ_JAMPKM010000010.1"/>
</dbReference>
<dbReference type="Proteomes" id="UP001464891">
    <property type="component" value="Unassembled WGS sequence"/>
</dbReference>
<gene>
    <name evidence="2" type="ORF">NC998_16785</name>
</gene>
<protein>
    <recommendedName>
        <fullName evidence="4">Secreted protein</fullName>
    </recommendedName>
</protein>
<dbReference type="EMBL" id="JAMPKM010000010">
    <property type="protein sequence ID" value="MEP0818758.1"/>
    <property type="molecule type" value="Genomic_DNA"/>
</dbReference>
<proteinExistence type="predicted"/>
<evidence type="ECO:0000313" key="3">
    <source>
        <dbReference type="Proteomes" id="UP001464891"/>
    </source>
</evidence>
<sequence length="73" mass="7888">MHIYQSVIAVQLLTVVLAFGWQPTSYSLHNSPPSAQTQATLAAQASRSTDVAPHRGSGRRSLGQIARSFQPQI</sequence>
<accession>A0ABV0JAE7</accession>
<evidence type="ECO:0000313" key="2">
    <source>
        <dbReference type="EMBL" id="MEP0818758.1"/>
    </source>
</evidence>
<organism evidence="2 3">
    <name type="scientific">Trichocoleus desertorum GB2-A4</name>
    <dbReference type="NCBI Taxonomy" id="2933944"/>
    <lineage>
        <taxon>Bacteria</taxon>
        <taxon>Bacillati</taxon>
        <taxon>Cyanobacteriota</taxon>
        <taxon>Cyanophyceae</taxon>
        <taxon>Leptolyngbyales</taxon>
        <taxon>Trichocoleusaceae</taxon>
        <taxon>Trichocoleus</taxon>
    </lineage>
</organism>
<evidence type="ECO:0008006" key="4">
    <source>
        <dbReference type="Google" id="ProtNLM"/>
    </source>
</evidence>
<reference evidence="2 3" key="1">
    <citation type="submission" date="2022-04" db="EMBL/GenBank/DDBJ databases">
        <title>Positive selection, recombination, and allopatry shape intraspecific diversity of widespread and dominant cyanobacteria.</title>
        <authorList>
            <person name="Wei J."/>
            <person name="Shu W."/>
            <person name="Hu C."/>
        </authorList>
    </citation>
    <scope>NUCLEOTIDE SEQUENCE [LARGE SCALE GENOMIC DNA]</scope>
    <source>
        <strain evidence="2 3">GB2-A4</strain>
    </source>
</reference>
<name>A0ABV0JAE7_9CYAN</name>
<dbReference type="NCBIfam" id="NF047413">
    <property type="entry name" value="heterocyst_PatX"/>
    <property type="match status" value="1"/>
</dbReference>
<feature type="region of interest" description="Disordered" evidence="1">
    <location>
        <begin position="48"/>
        <end position="73"/>
    </location>
</feature>
<comment type="caution">
    <text evidence="2">The sequence shown here is derived from an EMBL/GenBank/DDBJ whole genome shotgun (WGS) entry which is preliminary data.</text>
</comment>
<evidence type="ECO:0000256" key="1">
    <source>
        <dbReference type="SAM" id="MobiDB-lite"/>
    </source>
</evidence>
<dbReference type="InterPro" id="IPR058097">
    <property type="entry name" value="PatX"/>
</dbReference>